<name>A0AAD5QH92_PARTN</name>
<evidence type="ECO:0000313" key="2">
    <source>
        <dbReference type="EMBL" id="KAJ1350937.1"/>
    </source>
</evidence>
<feature type="region of interest" description="Disordered" evidence="1">
    <location>
        <begin position="1"/>
        <end position="22"/>
    </location>
</feature>
<dbReference type="EMBL" id="JAHQIW010000969">
    <property type="protein sequence ID" value="KAJ1350937.1"/>
    <property type="molecule type" value="Genomic_DNA"/>
</dbReference>
<dbReference type="Proteomes" id="UP001196413">
    <property type="component" value="Unassembled WGS sequence"/>
</dbReference>
<keyword evidence="3" id="KW-1185">Reference proteome</keyword>
<protein>
    <submittedName>
        <fullName evidence="2">Uncharacterized protein</fullName>
    </submittedName>
</protein>
<gene>
    <name evidence="2" type="ORF">KIN20_006863</name>
</gene>
<dbReference type="AlphaFoldDB" id="A0AAD5QH92"/>
<comment type="caution">
    <text evidence="2">The sequence shown here is derived from an EMBL/GenBank/DDBJ whole genome shotgun (WGS) entry which is preliminary data.</text>
</comment>
<evidence type="ECO:0000256" key="1">
    <source>
        <dbReference type="SAM" id="MobiDB-lite"/>
    </source>
</evidence>
<accession>A0AAD5QH92</accession>
<organism evidence="2 3">
    <name type="scientific">Parelaphostrongylus tenuis</name>
    <name type="common">Meningeal worm</name>
    <dbReference type="NCBI Taxonomy" id="148309"/>
    <lineage>
        <taxon>Eukaryota</taxon>
        <taxon>Metazoa</taxon>
        <taxon>Ecdysozoa</taxon>
        <taxon>Nematoda</taxon>
        <taxon>Chromadorea</taxon>
        <taxon>Rhabditida</taxon>
        <taxon>Rhabditina</taxon>
        <taxon>Rhabditomorpha</taxon>
        <taxon>Strongyloidea</taxon>
        <taxon>Metastrongylidae</taxon>
        <taxon>Parelaphostrongylus</taxon>
    </lineage>
</organism>
<sequence>MDDWNNHSSFEPLPTTDISNGRSKVGAENLVDVSSALRQLFSSILRMEYMPIQVSSPSSQLPPLVTQDVLPAFFSPACSLIDWPWRSVPHGE</sequence>
<reference evidence="2" key="1">
    <citation type="submission" date="2021-06" db="EMBL/GenBank/DDBJ databases">
        <title>Parelaphostrongylus tenuis whole genome reference sequence.</title>
        <authorList>
            <person name="Garwood T.J."/>
            <person name="Larsen P.A."/>
            <person name="Fountain-Jones N.M."/>
            <person name="Garbe J.R."/>
            <person name="Macchietto M.G."/>
            <person name="Kania S.A."/>
            <person name="Gerhold R.W."/>
            <person name="Richards J.E."/>
            <person name="Wolf T.M."/>
        </authorList>
    </citation>
    <scope>NUCLEOTIDE SEQUENCE</scope>
    <source>
        <strain evidence="2">MNPRO001-30</strain>
        <tissue evidence="2">Meninges</tissue>
    </source>
</reference>
<evidence type="ECO:0000313" key="3">
    <source>
        <dbReference type="Proteomes" id="UP001196413"/>
    </source>
</evidence>
<proteinExistence type="predicted"/>